<keyword evidence="5 8" id="KW-0573">Peptidoglycan synthesis</keyword>
<evidence type="ECO:0000256" key="7">
    <source>
        <dbReference type="ARBA" id="ARBA00023136"/>
    </source>
</evidence>
<proteinExistence type="inferred from homology"/>
<dbReference type="Pfam" id="PF03023">
    <property type="entry name" value="MurJ"/>
    <property type="match status" value="1"/>
</dbReference>
<evidence type="ECO:0000256" key="8">
    <source>
        <dbReference type="HAMAP-Rule" id="MF_02078"/>
    </source>
</evidence>
<dbReference type="GO" id="GO:0008360">
    <property type="term" value="P:regulation of cell shape"/>
    <property type="evidence" value="ECO:0007669"/>
    <property type="project" value="UniProtKB-UniRule"/>
</dbReference>
<organism evidence="10 11">
    <name type="scientific">Clostridium argentinense CDC 2741</name>
    <dbReference type="NCBI Taxonomy" id="1418104"/>
    <lineage>
        <taxon>Bacteria</taxon>
        <taxon>Bacillati</taxon>
        <taxon>Bacillota</taxon>
        <taxon>Clostridia</taxon>
        <taxon>Eubacteriales</taxon>
        <taxon>Clostridiaceae</taxon>
        <taxon>Clostridium</taxon>
    </lineage>
</organism>
<dbReference type="InterPro" id="IPR051050">
    <property type="entry name" value="Lipid_II_flippase_MurJ/MviN"/>
</dbReference>
<feature type="transmembrane region" description="Helical" evidence="8">
    <location>
        <begin position="477"/>
        <end position="498"/>
    </location>
</feature>
<keyword evidence="2 8" id="KW-1003">Cell membrane</keyword>
<feature type="transmembrane region" description="Helical" evidence="8">
    <location>
        <begin position="408"/>
        <end position="428"/>
    </location>
</feature>
<feature type="transmembrane region" description="Helical" evidence="8">
    <location>
        <begin position="185"/>
        <end position="207"/>
    </location>
</feature>
<dbReference type="STRING" id="29341.RSJ17_08160"/>
<feature type="transmembrane region" description="Helical" evidence="8">
    <location>
        <begin position="381"/>
        <end position="402"/>
    </location>
</feature>
<dbReference type="OrthoDB" id="9804143at2"/>
<dbReference type="AlphaFoldDB" id="A0A0C1U3P5"/>
<dbReference type="PANTHER" id="PTHR47019:SF1">
    <property type="entry name" value="LIPID II FLIPPASE MURJ"/>
    <property type="match status" value="1"/>
</dbReference>
<comment type="similarity">
    <text evidence="8 9">Belongs to the MurJ/MviN family.</text>
</comment>
<evidence type="ECO:0000256" key="2">
    <source>
        <dbReference type="ARBA" id="ARBA00022475"/>
    </source>
</evidence>
<dbReference type="GO" id="GO:0009252">
    <property type="term" value="P:peptidoglycan biosynthetic process"/>
    <property type="evidence" value="ECO:0007669"/>
    <property type="project" value="UniProtKB-UniRule"/>
</dbReference>
<feature type="transmembrane region" description="Helical" evidence="8">
    <location>
        <begin position="440"/>
        <end position="465"/>
    </location>
</feature>
<reference evidence="10 11" key="1">
    <citation type="journal article" date="2015" name="Infect. Genet. Evol.">
        <title>Genomic sequences of six botulinum neurotoxin-producing strains representing three clostridial species illustrate the mobility and diversity of botulinum neurotoxin genes.</title>
        <authorList>
            <person name="Smith T.J."/>
            <person name="Hill K.K."/>
            <person name="Xie G."/>
            <person name="Foley B.T."/>
            <person name="Williamson C.H."/>
            <person name="Foster J.T."/>
            <person name="Johnson S.L."/>
            <person name="Chertkov O."/>
            <person name="Teshima H."/>
            <person name="Gibbons H.S."/>
            <person name="Johnsky L.A."/>
            <person name="Karavis M.A."/>
            <person name="Smith L.A."/>
        </authorList>
    </citation>
    <scope>NUCLEOTIDE SEQUENCE [LARGE SCALE GENOMIC DNA]</scope>
    <source>
        <strain evidence="10 11">CDC 2741</strain>
    </source>
</reference>
<comment type="caution">
    <text evidence="10">The sequence shown here is derived from an EMBL/GenBank/DDBJ whole genome shotgun (WGS) entry which is preliminary data.</text>
</comment>
<gene>
    <name evidence="10" type="primary">mviN</name>
    <name evidence="8" type="synonym">murJ</name>
    <name evidence="10" type="ORF">U732_2891</name>
</gene>
<evidence type="ECO:0000256" key="1">
    <source>
        <dbReference type="ARBA" id="ARBA00004651"/>
    </source>
</evidence>
<dbReference type="Proteomes" id="UP000031366">
    <property type="component" value="Unassembled WGS sequence"/>
</dbReference>
<keyword evidence="4 8" id="KW-0133">Cell shape</keyword>
<feature type="transmembrane region" description="Helical" evidence="8">
    <location>
        <begin position="306"/>
        <end position="328"/>
    </location>
</feature>
<keyword evidence="6 8" id="KW-1133">Transmembrane helix</keyword>
<evidence type="ECO:0000313" key="11">
    <source>
        <dbReference type="Proteomes" id="UP000031366"/>
    </source>
</evidence>
<dbReference type="NCBIfam" id="TIGR01695">
    <property type="entry name" value="murJ_mviN"/>
    <property type="match status" value="1"/>
</dbReference>
<dbReference type="UniPathway" id="UPA00219"/>
<feature type="transmembrane region" description="Helical" evidence="8">
    <location>
        <begin position="277"/>
        <end position="294"/>
    </location>
</feature>
<dbReference type="GO" id="GO:0015648">
    <property type="term" value="F:lipid-linked peptidoglycan transporter activity"/>
    <property type="evidence" value="ECO:0007669"/>
    <property type="project" value="UniProtKB-UniRule"/>
</dbReference>
<feature type="transmembrane region" description="Helical" evidence="8">
    <location>
        <begin position="12"/>
        <end position="31"/>
    </location>
</feature>
<dbReference type="PANTHER" id="PTHR47019">
    <property type="entry name" value="LIPID II FLIPPASE MURJ"/>
    <property type="match status" value="1"/>
</dbReference>
<feature type="transmembrane region" description="Helical" evidence="8">
    <location>
        <begin position="43"/>
        <end position="62"/>
    </location>
</feature>
<evidence type="ECO:0000256" key="6">
    <source>
        <dbReference type="ARBA" id="ARBA00022989"/>
    </source>
</evidence>
<dbReference type="EMBL" id="AYSO01000014">
    <property type="protein sequence ID" value="KIE47434.1"/>
    <property type="molecule type" value="Genomic_DNA"/>
</dbReference>
<keyword evidence="11" id="KW-1185">Reference proteome</keyword>
<feature type="transmembrane region" description="Helical" evidence="8">
    <location>
        <begin position="83"/>
        <end position="106"/>
    </location>
</feature>
<comment type="subcellular location">
    <subcellularLocation>
        <location evidence="1 8">Cell membrane</location>
        <topology evidence="1 8">Multi-pass membrane protein</topology>
    </subcellularLocation>
</comment>
<dbReference type="PRINTS" id="PR01806">
    <property type="entry name" value="VIRFACTRMVIN"/>
</dbReference>
<name>A0A0C1U3P5_9CLOT</name>
<dbReference type="GO" id="GO:0034204">
    <property type="term" value="P:lipid translocation"/>
    <property type="evidence" value="ECO:0007669"/>
    <property type="project" value="TreeGrafter"/>
</dbReference>
<keyword evidence="7 8" id="KW-0472">Membrane</keyword>
<protein>
    <recommendedName>
        <fullName evidence="8">Probable lipid II flippase MurJ</fullName>
    </recommendedName>
</protein>
<keyword evidence="8 9" id="KW-0961">Cell wall biogenesis/degradation</keyword>
<evidence type="ECO:0000256" key="9">
    <source>
        <dbReference type="PIRNR" id="PIRNR002869"/>
    </source>
</evidence>
<dbReference type="CDD" id="cd13123">
    <property type="entry name" value="MATE_MurJ_like"/>
    <property type="match status" value="1"/>
</dbReference>
<sequence length="517" mass="57372">MSKSKIVKSSIFVMILVILGKFLGIARDSLMLAKFGATREADIYVWALGVIYLFTSIGYGLSTTIIPFITEMNSENELKERKVFVNNVLTVSMIFTLAITILGIIFSDQIVYYFANSFTVNRELSILTSKILRIMFLSVLFLTLQGVLAGTLQGHQHFIAPTAMAAVANLVYIIYLVFFVDSFGVIGFAIATVIAFMSQYLINVPKFMSLGYKYRFTIDLKDEKLRKLLVLMIPIIISTSSIQLNLFVNKSFATSLYEGATAILECANKLTMMTYEVFAVVVSMIIYPILASHISERNNKKFKEALNKGIAIILLIMIPATIGIIVLREPLISLIYERGKFTNENVKLAANALLLYSPAMIAYGVRDVLSRGFYSIKDTKTPMINSLIGIVLNYLFSFILYKRMGVEGLTLSASLSAIITAIILSRALNKRFEGLGMSSIIVDTIKILISSVLMGILVLFSSTYLKGIFTVARLSDAITILASTLIGITSYAAFCYLLKIQVFIDFLNHFKGKAKSS</sequence>
<comment type="function">
    <text evidence="8 9">Involved in peptidoglycan biosynthesis. Transports lipid-linked peptidoglycan precursors from the inner to the outer leaflet of the cytoplasmic membrane.</text>
</comment>
<comment type="pathway">
    <text evidence="8">Cell wall biogenesis; peptidoglycan biosynthesis.</text>
</comment>
<dbReference type="RefSeq" id="WP_039631210.1">
    <property type="nucleotide sequence ID" value="NZ_AYSO01000014.1"/>
</dbReference>
<dbReference type="HAMAP" id="MF_02078">
    <property type="entry name" value="MurJ_MviN"/>
    <property type="match status" value="1"/>
</dbReference>
<evidence type="ECO:0000256" key="4">
    <source>
        <dbReference type="ARBA" id="ARBA00022960"/>
    </source>
</evidence>
<accession>A0A0C1U3P5</accession>
<evidence type="ECO:0000256" key="5">
    <source>
        <dbReference type="ARBA" id="ARBA00022984"/>
    </source>
</evidence>
<feature type="transmembrane region" description="Helical" evidence="8">
    <location>
        <begin position="158"/>
        <end position="179"/>
    </location>
</feature>
<keyword evidence="3 8" id="KW-0812">Transmembrane</keyword>
<evidence type="ECO:0000256" key="3">
    <source>
        <dbReference type="ARBA" id="ARBA00022692"/>
    </source>
</evidence>
<dbReference type="InterPro" id="IPR004268">
    <property type="entry name" value="MurJ"/>
</dbReference>
<dbReference type="GO" id="GO:0005886">
    <property type="term" value="C:plasma membrane"/>
    <property type="evidence" value="ECO:0007669"/>
    <property type="project" value="UniProtKB-SubCell"/>
</dbReference>
<feature type="transmembrane region" description="Helical" evidence="8">
    <location>
        <begin position="131"/>
        <end position="151"/>
    </location>
</feature>
<keyword evidence="8 9" id="KW-0813">Transport</keyword>
<dbReference type="GO" id="GO:0071555">
    <property type="term" value="P:cell wall organization"/>
    <property type="evidence" value="ECO:0007669"/>
    <property type="project" value="UniProtKB-UniRule"/>
</dbReference>
<dbReference type="PIRSF" id="PIRSF002869">
    <property type="entry name" value="MviN"/>
    <property type="match status" value="1"/>
</dbReference>
<evidence type="ECO:0000313" key="10">
    <source>
        <dbReference type="EMBL" id="KIE47434.1"/>
    </source>
</evidence>
<feature type="transmembrane region" description="Helical" evidence="8">
    <location>
        <begin position="348"/>
        <end position="369"/>
    </location>
</feature>
<feature type="transmembrane region" description="Helical" evidence="8">
    <location>
        <begin position="228"/>
        <end position="248"/>
    </location>
</feature>